<dbReference type="GO" id="GO:0060236">
    <property type="term" value="P:regulation of mitotic spindle organization"/>
    <property type="evidence" value="ECO:0007669"/>
    <property type="project" value="Ensembl"/>
</dbReference>
<gene>
    <name evidence="7" type="primary">PSRC1</name>
</gene>
<comment type="subcellular location">
    <subcellularLocation>
        <location evidence="1">Cytoplasm</location>
        <location evidence="1">Cytoskeleton</location>
    </subcellularLocation>
</comment>
<dbReference type="InterPro" id="IPR032768">
    <property type="entry name" value="GTSE1_N"/>
</dbReference>
<dbReference type="GeneTree" id="ENSGT00940000154189"/>
<feature type="region of interest" description="Disordered" evidence="5">
    <location>
        <begin position="328"/>
        <end position="353"/>
    </location>
</feature>
<dbReference type="PANTHER" id="PTHR21584:SF1">
    <property type="entry name" value="PROLINE_SERINE-RICH COILED-COIL PROTEIN 1"/>
    <property type="match status" value="1"/>
</dbReference>
<dbReference type="AlphaFoldDB" id="A0A8B9W3W3"/>
<dbReference type="Proteomes" id="UP000694520">
    <property type="component" value="Chromosome 3"/>
</dbReference>
<dbReference type="GO" id="GO:0007080">
    <property type="term" value="P:mitotic metaphase chromosome alignment"/>
    <property type="evidence" value="ECO:0007669"/>
    <property type="project" value="Ensembl"/>
</dbReference>
<evidence type="ECO:0000256" key="2">
    <source>
        <dbReference type="ARBA" id="ARBA00022490"/>
    </source>
</evidence>
<evidence type="ECO:0000256" key="1">
    <source>
        <dbReference type="ARBA" id="ARBA00004245"/>
    </source>
</evidence>
<feature type="region of interest" description="Disordered" evidence="5">
    <location>
        <begin position="94"/>
        <end position="115"/>
    </location>
</feature>
<proteinExistence type="predicted"/>
<reference evidence="7" key="3">
    <citation type="submission" date="2025-09" db="UniProtKB">
        <authorList>
            <consortium name="Ensembl"/>
        </authorList>
    </citation>
    <scope>IDENTIFICATION</scope>
</reference>
<keyword evidence="4" id="KW-0206">Cytoskeleton</keyword>
<dbReference type="GO" id="GO:0008017">
    <property type="term" value="F:microtubule binding"/>
    <property type="evidence" value="ECO:0007669"/>
    <property type="project" value="TreeGrafter"/>
</dbReference>
<feature type="compositionally biased region" description="Low complexity" evidence="5">
    <location>
        <begin position="132"/>
        <end position="148"/>
    </location>
</feature>
<evidence type="ECO:0000313" key="7">
    <source>
        <dbReference type="Ensembl" id="ENSBGRP00000002054.1"/>
    </source>
</evidence>
<feature type="region of interest" description="Disordered" evidence="5">
    <location>
        <begin position="129"/>
        <end position="174"/>
    </location>
</feature>
<dbReference type="Ensembl" id="ENSBGRT00000002344.1">
    <property type="protein sequence ID" value="ENSBGRP00000002054.1"/>
    <property type="gene ID" value="ENSBGRG00000001266.1"/>
</dbReference>
<name>A0A8B9W3W3_BOSMU</name>
<evidence type="ECO:0000256" key="3">
    <source>
        <dbReference type="ARBA" id="ARBA00022553"/>
    </source>
</evidence>
<evidence type="ECO:0000313" key="8">
    <source>
        <dbReference type="Proteomes" id="UP000694520"/>
    </source>
</evidence>
<dbReference type="GO" id="GO:0005654">
    <property type="term" value="C:nucleoplasm"/>
    <property type="evidence" value="ECO:0007669"/>
    <property type="project" value="Ensembl"/>
</dbReference>
<keyword evidence="3" id="KW-0597">Phosphoprotein</keyword>
<protein>
    <submittedName>
        <fullName evidence="7">Proline and serine rich coiled-coil 1</fullName>
    </submittedName>
</protein>
<keyword evidence="2" id="KW-0963">Cytoplasm</keyword>
<keyword evidence="8" id="KW-1185">Reference proteome</keyword>
<dbReference type="GO" id="GO:0005829">
    <property type="term" value="C:cytosol"/>
    <property type="evidence" value="ECO:0007669"/>
    <property type="project" value="Ensembl"/>
</dbReference>
<organism evidence="7 8">
    <name type="scientific">Bos mutus grunniens</name>
    <name type="common">Wild yak</name>
    <name type="synonym">Bos grunniens</name>
    <dbReference type="NCBI Taxonomy" id="30521"/>
    <lineage>
        <taxon>Eukaryota</taxon>
        <taxon>Metazoa</taxon>
        <taxon>Chordata</taxon>
        <taxon>Craniata</taxon>
        <taxon>Vertebrata</taxon>
        <taxon>Euteleostomi</taxon>
        <taxon>Mammalia</taxon>
        <taxon>Eutheria</taxon>
        <taxon>Laurasiatheria</taxon>
        <taxon>Artiodactyla</taxon>
        <taxon>Ruminantia</taxon>
        <taxon>Pecora</taxon>
        <taxon>Bovidae</taxon>
        <taxon>Bovinae</taxon>
        <taxon>Bos</taxon>
    </lineage>
</organism>
<evidence type="ECO:0000256" key="5">
    <source>
        <dbReference type="SAM" id="MobiDB-lite"/>
    </source>
</evidence>
<sequence length="353" mass="37984">MEDLEEDVKFIADETLDFGGLSPSDSREEEDVAVLVTPEKPLRRGLSHRSDPNAVAPTPQGLRLSLGPLSPEKLEEILHEANRLAAQLEQCALKERENTGEGSGPRRVKPSPRRETFVLKDSPVRDLLPTVSSLARSTPSPSSLTPRLRSSDRKGSIRALRATSGKKPSSVKRAHLPLSDQSWPHSLLPAALSARLGPREQLLNLPVDCLFPRPFPGLATGCHSPAGVSHPAKVPLLQIPCQLGKDFQDQVRQDTEFLFLNDQIFPSLVLVAAICSLPGKLLSQDLPGKGIRTASKNSVANHYSHCLDSPLFGFPSLLLGSRPDFSRSGPGIEERAATPAGASGLETVGDGVD</sequence>
<reference evidence="7" key="2">
    <citation type="submission" date="2025-08" db="UniProtKB">
        <authorList>
            <consortium name="Ensembl"/>
        </authorList>
    </citation>
    <scope>IDENTIFICATION</scope>
</reference>
<dbReference type="InterPro" id="IPR026657">
    <property type="entry name" value="DDA3/GTSE-1"/>
</dbReference>
<evidence type="ECO:0000259" key="6">
    <source>
        <dbReference type="Pfam" id="PF15259"/>
    </source>
</evidence>
<reference evidence="7" key="1">
    <citation type="submission" date="2019-05" db="EMBL/GenBank/DDBJ databases">
        <authorList>
            <person name="Zhang S."/>
            <person name="Liu J."/>
        </authorList>
    </citation>
    <scope>NUCLEOTIDE SEQUENCE [LARGE SCALE GENOMIC DNA]</scope>
</reference>
<dbReference type="GO" id="GO:0000922">
    <property type="term" value="C:spindle pole"/>
    <property type="evidence" value="ECO:0007669"/>
    <property type="project" value="Ensembl"/>
</dbReference>
<evidence type="ECO:0000256" key="4">
    <source>
        <dbReference type="ARBA" id="ARBA00023212"/>
    </source>
</evidence>
<feature type="domain" description="G2 and S phase-expressed protein 1 N-terminal" evidence="6">
    <location>
        <begin position="9"/>
        <end position="97"/>
    </location>
</feature>
<dbReference type="GO" id="GO:0005876">
    <property type="term" value="C:spindle microtubule"/>
    <property type="evidence" value="ECO:0007669"/>
    <property type="project" value="Ensembl"/>
</dbReference>
<dbReference type="Pfam" id="PF15259">
    <property type="entry name" value="GTSE1_N"/>
    <property type="match status" value="1"/>
</dbReference>
<dbReference type="PANTHER" id="PTHR21584">
    <property type="entry name" value="DIFFERENTIAL DISPLAY AND ACTIVATED BY P53 DDA3 /G2 S PHASE EXPRESSED 1"/>
    <property type="match status" value="1"/>
</dbReference>
<accession>A0A8B9W3W3</accession>
<feature type="region of interest" description="Disordered" evidence="5">
    <location>
        <begin position="39"/>
        <end position="67"/>
    </location>
</feature>